<dbReference type="Pfam" id="PF00144">
    <property type="entry name" value="Beta-lactamase"/>
    <property type="match status" value="1"/>
</dbReference>
<feature type="domain" description="Beta-lactamase-related" evidence="2">
    <location>
        <begin position="68"/>
        <end position="351"/>
    </location>
</feature>
<dbReference type="Gene3D" id="3.40.710.10">
    <property type="entry name" value="DD-peptidase/beta-lactamase superfamily"/>
    <property type="match status" value="1"/>
</dbReference>
<dbReference type="PANTHER" id="PTHR43283">
    <property type="entry name" value="BETA-LACTAMASE-RELATED"/>
    <property type="match status" value="1"/>
</dbReference>
<feature type="signal peptide" evidence="1">
    <location>
        <begin position="1"/>
        <end position="23"/>
    </location>
</feature>
<comment type="caution">
    <text evidence="3">The sequence shown here is derived from an EMBL/GenBank/DDBJ whole genome shotgun (WGS) entry which is preliminary data.</text>
</comment>
<proteinExistence type="predicted"/>
<evidence type="ECO:0000313" key="3">
    <source>
        <dbReference type="EMBL" id="PSL34445.1"/>
    </source>
</evidence>
<accession>A0A2P8GKG6</accession>
<keyword evidence="1" id="KW-0732">Signal</keyword>
<dbReference type="RefSeq" id="WP_106600742.1">
    <property type="nucleotide sequence ID" value="NZ_PYGK01000002.1"/>
</dbReference>
<dbReference type="AlphaFoldDB" id="A0A2P8GKG6"/>
<evidence type="ECO:0000256" key="1">
    <source>
        <dbReference type="SAM" id="SignalP"/>
    </source>
</evidence>
<protein>
    <submittedName>
        <fullName evidence="3">CubicO group peptidase (Beta-lactamase class C family)</fullName>
    </submittedName>
</protein>
<keyword evidence="4" id="KW-1185">Reference proteome</keyword>
<dbReference type="OrthoDB" id="1185352at2"/>
<name>A0A2P8GKG6_9BACT</name>
<dbReference type="SUPFAM" id="SSF56601">
    <property type="entry name" value="beta-lactamase/transpeptidase-like"/>
    <property type="match status" value="1"/>
</dbReference>
<evidence type="ECO:0000259" key="2">
    <source>
        <dbReference type="Pfam" id="PF00144"/>
    </source>
</evidence>
<evidence type="ECO:0000313" key="4">
    <source>
        <dbReference type="Proteomes" id="UP000240978"/>
    </source>
</evidence>
<dbReference type="InterPro" id="IPR012338">
    <property type="entry name" value="Beta-lactam/transpept-like"/>
</dbReference>
<dbReference type="PANTHER" id="PTHR43283:SF7">
    <property type="entry name" value="BETA-LACTAMASE-RELATED DOMAIN-CONTAINING PROTEIN"/>
    <property type="match status" value="1"/>
</dbReference>
<dbReference type="EMBL" id="PYGK01000002">
    <property type="protein sequence ID" value="PSL34445.1"/>
    <property type="molecule type" value="Genomic_DNA"/>
</dbReference>
<dbReference type="Proteomes" id="UP000240978">
    <property type="component" value="Unassembled WGS sequence"/>
</dbReference>
<organism evidence="3 4">
    <name type="scientific">Chitinophaga ginsengisoli</name>
    <dbReference type="NCBI Taxonomy" id="363837"/>
    <lineage>
        <taxon>Bacteria</taxon>
        <taxon>Pseudomonadati</taxon>
        <taxon>Bacteroidota</taxon>
        <taxon>Chitinophagia</taxon>
        <taxon>Chitinophagales</taxon>
        <taxon>Chitinophagaceae</taxon>
        <taxon>Chitinophaga</taxon>
    </lineage>
</organism>
<sequence length="377" mass="42138">MKNLITTLVLVLAVYPSFSQQRAASNSHPAKLADGISIASLTEEGINADKINMLTEEISKNTYPNVHSLLISRHNRLLYEHYWPGEDQHWGNPVGIVPHDRDSLHDIRSISKSIVSACIGIAIQQGKIKSVDQKVLSFFPAYAAQDTGMKSALTIRHLLSMSSGLVWNEDVPYDNPENSEIRMINSPDPIGYVLIQPMEAAPGKLWKYNGGTTQLLAAIIERTTGKPIDQFAHEYLFKPLGITSFQWVKYPGTTLPAAASGLRLRSRDLLKFGLLYNNNGLWQGKQIVPAPWVKESFQPQVTRRGGAYGYQFWIWNDTVDNKPVHVVNCVGNGDQRIIFDKEHDLVVVITAGNYNKWDIKENSTAIMQDYIIPAVGK</sequence>
<dbReference type="InterPro" id="IPR050789">
    <property type="entry name" value="Diverse_Enzym_Activities"/>
</dbReference>
<dbReference type="InterPro" id="IPR001466">
    <property type="entry name" value="Beta-lactam-related"/>
</dbReference>
<gene>
    <name evidence="3" type="ORF">CLV42_10216</name>
</gene>
<feature type="chain" id="PRO_5015172344" evidence="1">
    <location>
        <begin position="24"/>
        <end position="377"/>
    </location>
</feature>
<reference evidence="3 4" key="1">
    <citation type="submission" date="2018-03" db="EMBL/GenBank/DDBJ databases">
        <title>Genomic Encyclopedia of Archaeal and Bacterial Type Strains, Phase II (KMG-II): from individual species to whole genera.</title>
        <authorList>
            <person name="Goeker M."/>
        </authorList>
    </citation>
    <scope>NUCLEOTIDE SEQUENCE [LARGE SCALE GENOMIC DNA]</scope>
    <source>
        <strain evidence="3 4">DSM 18107</strain>
    </source>
</reference>